<protein>
    <recommendedName>
        <fullName evidence="6">RING-type domain-containing protein</fullName>
    </recommendedName>
</protein>
<gene>
    <name evidence="7" type="ORF">PHYPSEUDO_010642</name>
</gene>
<dbReference type="Pfam" id="PF14634">
    <property type="entry name" value="zf-RING_5"/>
    <property type="match status" value="1"/>
</dbReference>
<dbReference type="InterPro" id="IPR017907">
    <property type="entry name" value="Znf_RING_CS"/>
</dbReference>
<dbReference type="AlphaFoldDB" id="A0A8T1W754"/>
<sequence length="382" mass="42890">MPAGAEAAVDVPERSGQDQLWGLHVGDVVQVVQGRSVKYTFALYCGHGRVIHVWSPSRRSFRVRVDSLRGLKASGYVATNCSRELDAFFLELLDAAPVEPDESIRRAKTALHCTTALQQSNLPFILFARYGDAILKVLQLLKDAYWIAVDGWMFGTSSDQDPGSSHADESPLGLPVRLARHGDGNNQVAGRAAKTFFGSIGDLLMSEWLGRSLSDFFEDSRIPSKWYPIPVPPTVLCLAPLFLLYDIQQATFRMRCNVSRKLPERLAGDRMECGVCWMDFTPLKVMLLKCQHYICAPCLRLLPRKECPYCRGTIRFAQPVSELVKREAHRLLMKPMQLEDKSPAPTPKEPKTDQLKVLANVEDKYRDQEPPSDDADEPELDN</sequence>
<proteinExistence type="predicted"/>
<dbReference type="Proteomes" id="UP000694044">
    <property type="component" value="Unassembled WGS sequence"/>
</dbReference>
<feature type="domain" description="RING-type" evidence="6">
    <location>
        <begin position="273"/>
        <end position="311"/>
    </location>
</feature>
<dbReference type="EMBL" id="JAGDFM010000046">
    <property type="protein sequence ID" value="KAG7389307.1"/>
    <property type="molecule type" value="Genomic_DNA"/>
</dbReference>
<accession>A0A8T1W754</accession>
<evidence type="ECO:0000313" key="8">
    <source>
        <dbReference type="Proteomes" id="UP000694044"/>
    </source>
</evidence>
<keyword evidence="3" id="KW-0862">Zinc</keyword>
<feature type="compositionally biased region" description="Acidic residues" evidence="5">
    <location>
        <begin position="370"/>
        <end position="382"/>
    </location>
</feature>
<dbReference type="PROSITE" id="PS50089">
    <property type="entry name" value="ZF_RING_2"/>
    <property type="match status" value="1"/>
</dbReference>
<keyword evidence="8" id="KW-1185">Reference proteome</keyword>
<evidence type="ECO:0000256" key="5">
    <source>
        <dbReference type="SAM" id="MobiDB-lite"/>
    </source>
</evidence>
<dbReference type="InterPro" id="IPR001841">
    <property type="entry name" value="Znf_RING"/>
</dbReference>
<dbReference type="PROSITE" id="PS00518">
    <property type="entry name" value="ZF_RING_1"/>
    <property type="match status" value="1"/>
</dbReference>
<keyword evidence="2 4" id="KW-0863">Zinc-finger</keyword>
<evidence type="ECO:0000256" key="4">
    <source>
        <dbReference type="PROSITE-ProRule" id="PRU00175"/>
    </source>
</evidence>
<evidence type="ECO:0000256" key="3">
    <source>
        <dbReference type="ARBA" id="ARBA00022833"/>
    </source>
</evidence>
<name>A0A8T1W754_9STRA</name>
<organism evidence="7 8">
    <name type="scientific">Phytophthora pseudosyringae</name>
    <dbReference type="NCBI Taxonomy" id="221518"/>
    <lineage>
        <taxon>Eukaryota</taxon>
        <taxon>Sar</taxon>
        <taxon>Stramenopiles</taxon>
        <taxon>Oomycota</taxon>
        <taxon>Peronosporomycetes</taxon>
        <taxon>Peronosporales</taxon>
        <taxon>Peronosporaceae</taxon>
        <taxon>Phytophthora</taxon>
    </lineage>
</organism>
<evidence type="ECO:0000259" key="6">
    <source>
        <dbReference type="PROSITE" id="PS50089"/>
    </source>
</evidence>
<comment type="caution">
    <text evidence="7">The sequence shown here is derived from an EMBL/GenBank/DDBJ whole genome shotgun (WGS) entry which is preliminary data.</text>
</comment>
<feature type="region of interest" description="Disordered" evidence="5">
    <location>
        <begin position="335"/>
        <end position="382"/>
    </location>
</feature>
<dbReference type="SMART" id="SM00184">
    <property type="entry name" value="RING"/>
    <property type="match status" value="1"/>
</dbReference>
<keyword evidence="1" id="KW-0479">Metal-binding</keyword>
<feature type="compositionally biased region" description="Basic and acidic residues" evidence="5">
    <location>
        <begin position="337"/>
        <end position="354"/>
    </location>
</feature>
<evidence type="ECO:0000313" key="7">
    <source>
        <dbReference type="EMBL" id="KAG7389307.1"/>
    </source>
</evidence>
<reference evidence="7" key="1">
    <citation type="submission" date="2021-02" db="EMBL/GenBank/DDBJ databases">
        <authorList>
            <person name="Palmer J.M."/>
        </authorList>
    </citation>
    <scope>NUCLEOTIDE SEQUENCE</scope>
    <source>
        <strain evidence="7">SCRP734</strain>
    </source>
</reference>
<evidence type="ECO:0000256" key="2">
    <source>
        <dbReference type="ARBA" id="ARBA00022771"/>
    </source>
</evidence>
<dbReference type="OrthoDB" id="123465at2759"/>
<evidence type="ECO:0000256" key="1">
    <source>
        <dbReference type="ARBA" id="ARBA00022723"/>
    </source>
</evidence>
<dbReference type="GO" id="GO:0008270">
    <property type="term" value="F:zinc ion binding"/>
    <property type="evidence" value="ECO:0007669"/>
    <property type="project" value="UniProtKB-KW"/>
</dbReference>